<organism evidence="3 4">
    <name type="scientific">Nocardia camponoti</name>
    <dbReference type="NCBI Taxonomy" id="1616106"/>
    <lineage>
        <taxon>Bacteria</taxon>
        <taxon>Bacillati</taxon>
        <taxon>Actinomycetota</taxon>
        <taxon>Actinomycetes</taxon>
        <taxon>Mycobacteriales</taxon>
        <taxon>Nocardiaceae</taxon>
        <taxon>Nocardia</taxon>
    </lineage>
</organism>
<keyword evidence="4" id="KW-1185">Reference proteome</keyword>
<dbReference type="Proteomes" id="UP000612956">
    <property type="component" value="Unassembled WGS sequence"/>
</dbReference>
<evidence type="ECO:0000256" key="2">
    <source>
        <dbReference type="SAM" id="Phobius"/>
    </source>
</evidence>
<feature type="compositionally biased region" description="Basic and acidic residues" evidence="1">
    <location>
        <begin position="109"/>
        <end position="118"/>
    </location>
</feature>
<dbReference type="AlphaFoldDB" id="A0A917V8F9"/>
<dbReference type="RefSeq" id="WP_188828662.1">
    <property type="nucleotide sequence ID" value="NZ_BMMW01000002.1"/>
</dbReference>
<reference evidence="3" key="2">
    <citation type="submission" date="2020-09" db="EMBL/GenBank/DDBJ databases">
        <authorList>
            <person name="Sun Q."/>
            <person name="Zhou Y."/>
        </authorList>
    </citation>
    <scope>NUCLEOTIDE SEQUENCE</scope>
    <source>
        <strain evidence="3">CGMCC 4.7278</strain>
    </source>
</reference>
<keyword evidence="2" id="KW-0812">Transmembrane</keyword>
<keyword evidence="2" id="KW-0472">Membrane</keyword>
<proteinExistence type="predicted"/>
<feature type="transmembrane region" description="Helical" evidence="2">
    <location>
        <begin position="183"/>
        <end position="212"/>
    </location>
</feature>
<evidence type="ECO:0000313" key="3">
    <source>
        <dbReference type="EMBL" id="GGK48856.1"/>
    </source>
</evidence>
<evidence type="ECO:0000313" key="4">
    <source>
        <dbReference type="Proteomes" id="UP000612956"/>
    </source>
</evidence>
<feature type="region of interest" description="Disordered" evidence="1">
    <location>
        <begin position="1"/>
        <end position="176"/>
    </location>
</feature>
<feature type="compositionally biased region" description="Basic and acidic residues" evidence="1">
    <location>
        <begin position="67"/>
        <end position="85"/>
    </location>
</feature>
<reference evidence="3" key="1">
    <citation type="journal article" date="2014" name="Int. J. Syst. Evol. Microbiol.">
        <title>Complete genome sequence of Corynebacterium casei LMG S-19264T (=DSM 44701T), isolated from a smear-ripened cheese.</title>
        <authorList>
            <consortium name="US DOE Joint Genome Institute (JGI-PGF)"/>
            <person name="Walter F."/>
            <person name="Albersmeier A."/>
            <person name="Kalinowski J."/>
            <person name="Ruckert C."/>
        </authorList>
    </citation>
    <scope>NUCLEOTIDE SEQUENCE</scope>
    <source>
        <strain evidence="3">CGMCC 4.7278</strain>
    </source>
</reference>
<feature type="compositionally biased region" description="Acidic residues" evidence="1">
    <location>
        <begin position="53"/>
        <end position="66"/>
    </location>
</feature>
<feature type="transmembrane region" description="Helical" evidence="2">
    <location>
        <begin position="224"/>
        <end position="243"/>
    </location>
</feature>
<dbReference type="EMBL" id="BMMW01000002">
    <property type="protein sequence ID" value="GGK48856.1"/>
    <property type="molecule type" value="Genomic_DNA"/>
</dbReference>
<protein>
    <recommendedName>
        <fullName evidence="5">DUF4190 domain-containing protein</fullName>
    </recommendedName>
</protein>
<sequence length="254" mass="26670">MSGDASDPHIPPVPGQEPPDAVRLPPRRGDKSAAQDAEDSPSEPSEPVFEAVAESEGDLDINFDDDEPRRSVFDDERKESAEPAKSKAKPKATGTSADDPTALGNIFDLARDHPDLVQDKTPTGRAERPALSYGGPADGIPSSDAPAEPEEPTDPTGRPGVSYDLPAPALPDDGQAATSGRQIWATVGFVCAGIALVFFPILFGPVGIGFGLYGRKRGEPLGGWAALAALVAMLAAIAFRVWFYDTPVVPTTDQ</sequence>
<evidence type="ECO:0000256" key="1">
    <source>
        <dbReference type="SAM" id="MobiDB-lite"/>
    </source>
</evidence>
<name>A0A917V8F9_9NOCA</name>
<evidence type="ECO:0008006" key="5">
    <source>
        <dbReference type="Google" id="ProtNLM"/>
    </source>
</evidence>
<gene>
    <name evidence="3" type="ORF">GCM10011591_20330</name>
</gene>
<accession>A0A917V8F9</accession>
<keyword evidence="2" id="KW-1133">Transmembrane helix</keyword>
<comment type="caution">
    <text evidence="3">The sequence shown here is derived from an EMBL/GenBank/DDBJ whole genome shotgun (WGS) entry which is preliminary data.</text>
</comment>